<dbReference type="AlphaFoldDB" id="M2A349"/>
<name>M2A349_9BACT</name>
<evidence type="ECO:0000256" key="1">
    <source>
        <dbReference type="SAM" id="MobiDB-lite"/>
    </source>
</evidence>
<gene>
    <name evidence="2" type="ORF">RE6C_06100</name>
</gene>
<dbReference type="Proteomes" id="UP000011529">
    <property type="component" value="Unassembled WGS sequence"/>
</dbReference>
<sequence length="50" mass="5546">MVLQSISAAVPVRSQRNERNRTTQVGSIGEDVATTAFRIQLVERFELAAE</sequence>
<reference evidence="2" key="2">
    <citation type="journal article" date="2013" name="Mar. Genomics">
        <title>Expression of sulfatases in Rhodopirellula baltica and the diversity of sulfatases in the genus Rhodopirellula.</title>
        <authorList>
            <person name="Wegner C.E."/>
            <person name="Richter-Heitmann T."/>
            <person name="Klindworth A."/>
            <person name="Klockow C."/>
            <person name="Richter M."/>
            <person name="Achstetter T."/>
            <person name="Glockner F.O."/>
            <person name="Harder J."/>
        </authorList>
    </citation>
    <scope>NUCLEOTIDE SEQUENCE [LARGE SCALE GENOMIC DNA]</scope>
    <source>
        <strain evidence="2">6C</strain>
    </source>
</reference>
<accession>M2A349</accession>
<feature type="region of interest" description="Disordered" evidence="1">
    <location>
        <begin position="1"/>
        <end position="27"/>
    </location>
</feature>
<comment type="caution">
    <text evidence="2">The sequence shown here is derived from an EMBL/GenBank/DDBJ whole genome shotgun (WGS) entry which is preliminary data.</text>
</comment>
<keyword evidence="3" id="KW-1185">Reference proteome</keyword>
<proteinExistence type="predicted"/>
<reference evidence="2" key="1">
    <citation type="submission" date="2012-11" db="EMBL/GenBank/DDBJ databases">
        <title>Permanent draft genomes of Rhodopirellula europaea strain SH398 and 6C.</title>
        <authorList>
            <person name="Richter M."/>
            <person name="Richter-Heitmann T."/>
            <person name="Frank C."/>
            <person name="Harder J."/>
            <person name="Glockner F.O."/>
        </authorList>
    </citation>
    <scope>NUCLEOTIDE SEQUENCE</scope>
    <source>
        <strain evidence="2">6C</strain>
    </source>
</reference>
<evidence type="ECO:0000313" key="3">
    <source>
        <dbReference type="Proteomes" id="UP000011529"/>
    </source>
</evidence>
<evidence type="ECO:0000313" key="2">
    <source>
        <dbReference type="EMBL" id="EMB13131.1"/>
    </source>
</evidence>
<organism evidence="2 3">
    <name type="scientific">Rhodopirellula europaea 6C</name>
    <dbReference type="NCBI Taxonomy" id="1263867"/>
    <lineage>
        <taxon>Bacteria</taxon>
        <taxon>Pseudomonadati</taxon>
        <taxon>Planctomycetota</taxon>
        <taxon>Planctomycetia</taxon>
        <taxon>Pirellulales</taxon>
        <taxon>Pirellulaceae</taxon>
        <taxon>Rhodopirellula</taxon>
    </lineage>
</organism>
<dbReference type="EMBL" id="ANMO01000272">
    <property type="protein sequence ID" value="EMB13131.1"/>
    <property type="molecule type" value="Genomic_DNA"/>
</dbReference>
<protein>
    <submittedName>
        <fullName evidence="2">Uncharacterized protein</fullName>
    </submittedName>
</protein>